<evidence type="ECO:0000313" key="2">
    <source>
        <dbReference type="EMBL" id="NLR29962.1"/>
    </source>
</evidence>
<gene>
    <name evidence="2" type="ORF">HEQ44_07170</name>
</gene>
<protein>
    <submittedName>
        <fullName evidence="2">Uncharacterized protein</fullName>
    </submittedName>
</protein>
<feature type="transmembrane region" description="Helical" evidence="1">
    <location>
        <begin position="7"/>
        <end position="29"/>
    </location>
</feature>
<reference evidence="2 3" key="1">
    <citation type="submission" date="2020-03" db="EMBL/GenBank/DDBJ databases">
        <authorList>
            <person name="Zhang Z."/>
            <person name="Guo Z."/>
            <person name="Hou Q."/>
            <person name="Shen X."/>
        </authorList>
    </citation>
    <scope>NUCLEOTIDE SEQUENCE [LARGE SCALE GENOMIC DNA]</scope>
    <source>
        <strain evidence="2 3">HBUAS51329</strain>
    </source>
</reference>
<keyword evidence="1" id="KW-0472">Membrane</keyword>
<proteinExistence type="predicted"/>
<name>A0ABX1L7W8_9LACO</name>
<dbReference type="Proteomes" id="UP000707477">
    <property type="component" value="Unassembled WGS sequence"/>
</dbReference>
<feature type="transmembrane region" description="Helical" evidence="1">
    <location>
        <begin position="41"/>
        <end position="64"/>
    </location>
</feature>
<accession>A0ABX1L7W8</accession>
<keyword evidence="1" id="KW-0812">Transmembrane</keyword>
<dbReference type="RefSeq" id="WP_168849699.1">
    <property type="nucleotide sequence ID" value="NZ_JAAVSD010000017.1"/>
</dbReference>
<evidence type="ECO:0000256" key="1">
    <source>
        <dbReference type="SAM" id="Phobius"/>
    </source>
</evidence>
<organism evidence="2 3">
    <name type="scientific">Levilactobacillus tujiorum</name>
    <dbReference type="NCBI Taxonomy" id="2912243"/>
    <lineage>
        <taxon>Bacteria</taxon>
        <taxon>Bacillati</taxon>
        <taxon>Bacillota</taxon>
        <taxon>Bacilli</taxon>
        <taxon>Lactobacillales</taxon>
        <taxon>Lactobacillaceae</taxon>
        <taxon>Levilactobacillus</taxon>
    </lineage>
</organism>
<keyword evidence="1" id="KW-1133">Transmembrane helix</keyword>
<comment type="caution">
    <text evidence="2">The sequence shown here is derived from an EMBL/GenBank/DDBJ whole genome shotgun (WGS) entry which is preliminary data.</text>
</comment>
<evidence type="ECO:0000313" key="3">
    <source>
        <dbReference type="Proteomes" id="UP000707477"/>
    </source>
</evidence>
<keyword evidence="3" id="KW-1185">Reference proteome</keyword>
<sequence length="143" mass="16309">MRINMPLALLISSGTVIPTVIVASIWYITLAATATPLEWCLAILLVLWIGGISLMGCTLTFYLADARLRQRSAQKFLRSSDFEHRLADMTTQQLSTMAQVLEVQKTRIILHKHAHESSSDARKRLINLLREQKEFFEHTEENN</sequence>
<dbReference type="EMBL" id="JAAVSD010000017">
    <property type="protein sequence ID" value="NLR29962.1"/>
    <property type="molecule type" value="Genomic_DNA"/>
</dbReference>